<dbReference type="PROSITE" id="PS00101">
    <property type="entry name" value="HEXAPEP_TRANSFERASES"/>
    <property type="match status" value="1"/>
</dbReference>
<dbReference type="PANTHER" id="PTHR23416">
    <property type="entry name" value="SIALIC ACID SYNTHASE-RELATED"/>
    <property type="match status" value="1"/>
</dbReference>
<dbReference type="InterPro" id="IPR001451">
    <property type="entry name" value="Hexapep"/>
</dbReference>
<dbReference type="EMBL" id="JAPZVM010000013">
    <property type="protein sequence ID" value="MCZ8373500.1"/>
    <property type="molecule type" value="Genomic_DNA"/>
</dbReference>
<dbReference type="Pfam" id="PF14602">
    <property type="entry name" value="Hexapep_2"/>
    <property type="match status" value="1"/>
</dbReference>
<evidence type="ECO:0000256" key="2">
    <source>
        <dbReference type="ARBA" id="ARBA00022737"/>
    </source>
</evidence>
<dbReference type="SUPFAM" id="SSF51161">
    <property type="entry name" value="Trimeric LpxA-like enzymes"/>
    <property type="match status" value="1"/>
</dbReference>
<evidence type="ECO:0000313" key="4">
    <source>
        <dbReference type="EMBL" id="MCZ8373500.1"/>
    </source>
</evidence>
<dbReference type="GO" id="GO:0016746">
    <property type="term" value="F:acyltransferase activity"/>
    <property type="evidence" value="ECO:0007669"/>
    <property type="project" value="UniProtKB-KW"/>
</dbReference>
<proteinExistence type="predicted"/>
<organism evidence="4 5">
    <name type="scientific">Phocaeicola acetigenes</name>
    <dbReference type="NCBI Taxonomy" id="3016083"/>
    <lineage>
        <taxon>Bacteria</taxon>
        <taxon>Pseudomonadati</taxon>
        <taxon>Bacteroidota</taxon>
        <taxon>Bacteroidia</taxon>
        <taxon>Bacteroidales</taxon>
        <taxon>Bacteroidaceae</taxon>
        <taxon>Phocaeicola</taxon>
    </lineage>
</organism>
<accession>A0ABT4PKB3</accession>
<keyword evidence="1" id="KW-0808">Transferase</keyword>
<gene>
    <name evidence="4" type="ORF">O6P32_12415</name>
</gene>
<evidence type="ECO:0000313" key="5">
    <source>
        <dbReference type="Proteomes" id="UP001141933"/>
    </source>
</evidence>
<name>A0ABT4PKB3_9BACT</name>
<protein>
    <submittedName>
        <fullName evidence="4">Acyltransferase</fullName>
    </submittedName>
</protein>
<dbReference type="InterPro" id="IPR018357">
    <property type="entry name" value="Hexapep_transf_CS"/>
</dbReference>
<dbReference type="Gene3D" id="2.160.10.10">
    <property type="entry name" value="Hexapeptide repeat proteins"/>
    <property type="match status" value="1"/>
</dbReference>
<evidence type="ECO:0000256" key="1">
    <source>
        <dbReference type="ARBA" id="ARBA00022679"/>
    </source>
</evidence>
<dbReference type="RefSeq" id="WP_269878829.1">
    <property type="nucleotide sequence ID" value="NZ_JAPZVM010000013.1"/>
</dbReference>
<keyword evidence="3 4" id="KW-0012">Acyltransferase</keyword>
<keyword evidence="5" id="KW-1185">Reference proteome</keyword>
<dbReference type="Proteomes" id="UP001141933">
    <property type="component" value="Unassembled WGS sequence"/>
</dbReference>
<dbReference type="CDD" id="cd04647">
    <property type="entry name" value="LbH_MAT_like"/>
    <property type="match status" value="1"/>
</dbReference>
<dbReference type="InterPro" id="IPR011004">
    <property type="entry name" value="Trimer_LpxA-like_sf"/>
</dbReference>
<sequence length="165" mass="17912">MIREKGGYVQRKGLMLDIDGNFIFGNNLIINTIGVDIFTKSHIVVCQNAVLSIGNNSGITSTAIYCAEKIEIGNYVNIGAGCLIMDTNFHSTNWEIRMDRKKDIINAKTAPVKIDDFVFIGARSIICKGVHIGEKSLVAAGSVVVKDIPAGELWGGNPAKFIKKI</sequence>
<keyword evidence="2" id="KW-0677">Repeat</keyword>
<evidence type="ECO:0000256" key="3">
    <source>
        <dbReference type="ARBA" id="ARBA00023315"/>
    </source>
</evidence>
<dbReference type="InterPro" id="IPR051159">
    <property type="entry name" value="Hexapeptide_acetyltransf"/>
</dbReference>
<reference evidence="4" key="1">
    <citation type="submission" date="2022-12" db="EMBL/GenBank/DDBJ databases">
        <title>Phocaeicola acetigenes sp. nov., isolated feces from a healthy human.</title>
        <authorList>
            <person name="Do H."/>
            <person name="Ha Y.B."/>
            <person name="Kim J.-S."/>
            <person name="Suh M.K."/>
            <person name="Kim H.S."/>
            <person name="Lee J.-S."/>
        </authorList>
    </citation>
    <scope>NUCLEOTIDE SEQUENCE</scope>
    <source>
        <strain evidence="4">KGMB11183</strain>
    </source>
</reference>
<comment type="caution">
    <text evidence="4">The sequence shown here is derived from an EMBL/GenBank/DDBJ whole genome shotgun (WGS) entry which is preliminary data.</text>
</comment>